<dbReference type="SUPFAM" id="SSF82602">
    <property type="entry name" value="Nuclease A inhibitor (NuiA)"/>
    <property type="match status" value="1"/>
</dbReference>
<organism evidence="1 2">
    <name type="scientific">Microcoleus asticus IPMA8</name>
    <dbReference type="NCBI Taxonomy" id="2563858"/>
    <lineage>
        <taxon>Bacteria</taxon>
        <taxon>Bacillati</taxon>
        <taxon>Cyanobacteriota</taxon>
        <taxon>Cyanophyceae</taxon>
        <taxon>Oscillatoriophycideae</taxon>
        <taxon>Oscillatoriales</taxon>
        <taxon>Microcoleaceae</taxon>
        <taxon>Microcoleus</taxon>
        <taxon>Microcoleus asticus</taxon>
    </lineage>
</organism>
<sequence>MTNITDELQQATEDLLFLSESDVPFEVICWKSDGRLTPAKLLQLTSYPKNFVRDRIITRSKISCLRESHRVAAQSKIDLTLMFGLVNQKQTVSR</sequence>
<name>A0ABX2CYB5_9CYAN</name>
<dbReference type="RefSeq" id="WP_172188372.1">
    <property type="nucleotide sequence ID" value="NZ_CAWPPK010000262.1"/>
</dbReference>
<comment type="caution">
    <text evidence="1">The sequence shown here is derived from an EMBL/GenBank/DDBJ whole genome shotgun (WGS) entry which is preliminary data.</text>
</comment>
<gene>
    <name evidence="1" type="ORF">E5S67_02913</name>
</gene>
<proteinExistence type="predicted"/>
<dbReference type="InterPro" id="IPR036587">
    <property type="entry name" value="NucleaseA_inhib-like_sf"/>
</dbReference>
<reference evidence="1 2" key="1">
    <citation type="journal article" date="2020" name="Sci. Rep.">
        <title>A novel cyanobacterial geosmin producer, revising GeoA distribution and dispersion patterns in Bacteria.</title>
        <authorList>
            <person name="Churro C."/>
            <person name="Semedo-Aguiar A.P."/>
            <person name="Silva A.D."/>
            <person name="Pereira-Leal J.B."/>
            <person name="Leite R.B."/>
        </authorList>
    </citation>
    <scope>NUCLEOTIDE SEQUENCE [LARGE SCALE GENOMIC DNA]</scope>
    <source>
        <strain evidence="1 2">IPMA8</strain>
    </source>
</reference>
<evidence type="ECO:0000313" key="2">
    <source>
        <dbReference type="Proteomes" id="UP000702425"/>
    </source>
</evidence>
<dbReference type="Pfam" id="PF07924">
    <property type="entry name" value="NuiA"/>
    <property type="match status" value="1"/>
</dbReference>
<protein>
    <submittedName>
        <fullName evidence="1">Uncharacterized protein</fullName>
    </submittedName>
</protein>
<dbReference type="InterPro" id="IPR012489">
    <property type="entry name" value="NucleaseA_inhib-like"/>
</dbReference>
<dbReference type="Proteomes" id="UP000702425">
    <property type="component" value="Unassembled WGS sequence"/>
</dbReference>
<dbReference type="EMBL" id="SRRZ01000049">
    <property type="protein sequence ID" value="NQE35183.1"/>
    <property type="molecule type" value="Genomic_DNA"/>
</dbReference>
<evidence type="ECO:0000313" key="1">
    <source>
        <dbReference type="EMBL" id="NQE35183.1"/>
    </source>
</evidence>
<accession>A0ABX2CYB5</accession>
<dbReference type="Gene3D" id="3.40.1460.10">
    <property type="entry name" value="Nuclease A inhibitor-like"/>
    <property type="match status" value="1"/>
</dbReference>
<keyword evidence="2" id="KW-1185">Reference proteome</keyword>